<evidence type="ECO:0000259" key="1">
    <source>
        <dbReference type="PROSITE" id="PS50925"/>
    </source>
</evidence>
<dbReference type="PROSITE" id="PS50925">
    <property type="entry name" value="BLUF"/>
    <property type="match status" value="1"/>
</dbReference>
<dbReference type="Pfam" id="PF04940">
    <property type="entry name" value="BLUF"/>
    <property type="match status" value="1"/>
</dbReference>
<sequence length="138" mass="14899">MPLQSLIYVSDSTLSAAAVEGEIDAIIQVARSRNGDLAVTGALMFTHSNFVQVLEGSPTALDELMASIKRDSRHENVRVLEVEALTSRRFTDWAMAYVGPASLVEPQLAPLVKADGKINPFATQEMISLLQSLVSLGQ</sequence>
<dbReference type="InterPro" id="IPR007024">
    <property type="entry name" value="BLUF_domain"/>
</dbReference>
<dbReference type="SMART" id="SM01034">
    <property type="entry name" value="BLUF"/>
    <property type="match status" value="1"/>
</dbReference>
<keyword evidence="3" id="KW-1185">Reference proteome</keyword>
<organism evidence="2 3">
    <name type="scientific">Sphingobium tyrosinilyticum</name>
    <dbReference type="NCBI Taxonomy" id="2715436"/>
    <lineage>
        <taxon>Bacteria</taxon>
        <taxon>Pseudomonadati</taxon>
        <taxon>Pseudomonadota</taxon>
        <taxon>Alphaproteobacteria</taxon>
        <taxon>Sphingomonadales</taxon>
        <taxon>Sphingomonadaceae</taxon>
        <taxon>Sphingobium</taxon>
    </lineage>
</organism>
<protein>
    <submittedName>
        <fullName evidence="2">BLUF domain-containing protein</fullName>
    </submittedName>
</protein>
<evidence type="ECO:0000313" key="2">
    <source>
        <dbReference type="EMBL" id="MFC4594290.1"/>
    </source>
</evidence>
<evidence type="ECO:0000313" key="3">
    <source>
        <dbReference type="Proteomes" id="UP001595957"/>
    </source>
</evidence>
<dbReference type="RefSeq" id="WP_066530256.1">
    <property type="nucleotide sequence ID" value="NZ_JBHSFZ010000015.1"/>
</dbReference>
<dbReference type="EMBL" id="JBHSFZ010000015">
    <property type="protein sequence ID" value="MFC4594290.1"/>
    <property type="molecule type" value="Genomic_DNA"/>
</dbReference>
<reference evidence="3" key="1">
    <citation type="journal article" date="2019" name="Int. J. Syst. Evol. Microbiol.">
        <title>The Global Catalogue of Microorganisms (GCM) 10K type strain sequencing project: providing services to taxonomists for standard genome sequencing and annotation.</title>
        <authorList>
            <consortium name="The Broad Institute Genomics Platform"/>
            <consortium name="The Broad Institute Genome Sequencing Center for Infectious Disease"/>
            <person name="Wu L."/>
            <person name="Ma J."/>
        </authorList>
    </citation>
    <scope>NUCLEOTIDE SEQUENCE [LARGE SCALE GENOMIC DNA]</scope>
    <source>
        <strain evidence="3">NBRC 103632</strain>
    </source>
</reference>
<name>A0ABV9F0Q2_9SPHN</name>
<comment type="caution">
    <text evidence="2">The sequence shown here is derived from an EMBL/GenBank/DDBJ whole genome shotgun (WGS) entry which is preliminary data.</text>
</comment>
<proteinExistence type="predicted"/>
<gene>
    <name evidence="2" type="ORF">ACFO3E_08820</name>
</gene>
<dbReference type="SUPFAM" id="SSF54975">
    <property type="entry name" value="Acylphosphatase/BLUF domain-like"/>
    <property type="match status" value="1"/>
</dbReference>
<dbReference type="Gene3D" id="3.30.70.100">
    <property type="match status" value="1"/>
</dbReference>
<accession>A0ABV9F0Q2</accession>
<dbReference type="InterPro" id="IPR036046">
    <property type="entry name" value="Acylphosphatase-like_dom_sf"/>
</dbReference>
<dbReference type="Proteomes" id="UP001595957">
    <property type="component" value="Unassembled WGS sequence"/>
</dbReference>
<feature type="domain" description="BLUF" evidence="1">
    <location>
        <begin position="3"/>
        <end position="96"/>
    </location>
</feature>